<evidence type="ECO:0000256" key="5">
    <source>
        <dbReference type="ARBA" id="ARBA00022989"/>
    </source>
</evidence>
<keyword evidence="14" id="KW-1185">Reference proteome</keyword>
<protein>
    <recommendedName>
        <fullName evidence="9">Mechanosensitive ion channel protein</fullName>
    </recommendedName>
</protein>
<feature type="transmembrane region" description="Helical" evidence="11">
    <location>
        <begin position="368"/>
        <end position="388"/>
    </location>
</feature>
<evidence type="ECO:0000259" key="12">
    <source>
        <dbReference type="Pfam" id="PF00924"/>
    </source>
</evidence>
<feature type="transmembrane region" description="Helical" evidence="11">
    <location>
        <begin position="258"/>
        <end position="277"/>
    </location>
</feature>
<evidence type="ECO:0000313" key="13">
    <source>
        <dbReference type="EMBL" id="KAK4401353.1"/>
    </source>
</evidence>
<comment type="similarity">
    <text evidence="2 9">Belongs to the MscS (TC 1.A.23) family.</text>
</comment>
<evidence type="ECO:0000256" key="8">
    <source>
        <dbReference type="ARBA" id="ARBA00023303"/>
    </source>
</evidence>
<evidence type="ECO:0000256" key="4">
    <source>
        <dbReference type="ARBA" id="ARBA00022692"/>
    </source>
</evidence>
<comment type="caution">
    <text evidence="13">The sequence shown here is derived from an EMBL/GenBank/DDBJ whole genome shotgun (WGS) entry which is preliminary data.</text>
</comment>
<evidence type="ECO:0000256" key="7">
    <source>
        <dbReference type="ARBA" id="ARBA00023136"/>
    </source>
</evidence>
<dbReference type="AlphaFoldDB" id="A0AAE1WXY2"/>
<keyword evidence="5 11" id="KW-1133">Transmembrane helix</keyword>
<reference evidence="13" key="2">
    <citation type="journal article" date="2024" name="Plant">
        <title>Genomic evolution and insights into agronomic trait innovations of Sesamum species.</title>
        <authorList>
            <person name="Miao H."/>
            <person name="Wang L."/>
            <person name="Qu L."/>
            <person name="Liu H."/>
            <person name="Sun Y."/>
            <person name="Le M."/>
            <person name="Wang Q."/>
            <person name="Wei S."/>
            <person name="Zheng Y."/>
            <person name="Lin W."/>
            <person name="Duan Y."/>
            <person name="Cao H."/>
            <person name="Xiong S."/>
            <person name="Wang X."/>
            <person name="Wei L."/>
            <person name="Li C."/>
            <person name="Ma Q."/>
            <person name="Ju M."/>
            <person name="Zhao R."/>
            <person name="Li G."/>
            <person name="Mu C."/>
            <person name="Tian Q."/>
            <person name="Mei H."/>
            <person name="Zhang T."/>
            <person name="Gao T."/>
            <person name="Zhang H."/>
        </authorList>
    </citation>
    <scope>NUCLEOTIDE SEQUENCE</scope>
    <source>
        <strain evidence="13">K16</strain>
    </source>
</reference>
<dbReference type="EMBL" id="JACGWL010000005">
    <property type="protein sequence ID" value="KAK4401353.1"/>
    <property type="molecule type" value="Genomic_DNA"/>
</dbReference>
<dbReference type="GO" id="GO:0008381">
    <property type="term" value="F:mechanosensitive monoatomic ion channel activity"/>
    <property type="evidence" value="ECO:0007669"/>
    <property type="project" value="TreeGrafter"/>
</dbReference>
<dbReference type="FunFam" id="2.30.30.60:FF:000003">
    <property type="entry name" value="Predicted mechanosensitive ion channel"/>
    <property type="match status" value="1"/>
</dbReference>
<feature type="transmembrane region" description="Helical" evidence="11">
    <location>
        <begin position="338"/>
        <end position="356"/>
    </location>
</feature>
<comment type="subcellular location">
    <subcellularLocation>
        <location evidence="1">Membrane</location>
        <topology evidence="1">Multi-pass membrane protein</topology>
    </subcellularLocation>
</comment>
<feature type="compositionally biased region" description="Polar residues" evidence="10">
    <location>
        <begin position="154"/>
        <end position="171"/>
    </location>
</feature>
<feature type="region of interest" description="Disordered" evidence="10">
    <location>
        <begin position="1"/>
        <end position="26"/>
    </location>
</feature>
<keyword evidence="8" id="KW-0407">Ion channel</keyword>
<dbReference type="PIRSF" id="PIRSF017209">
    <property type="entry name" value="Memb_At2g17000_prd"/>
    <property type="match status" value="1"/>
</dbReference>
<keyword evidence="3" id="KW-0813">Transport</keyword>
<evidence type="ECO:0000256" key="2">
    <source>
        <dbReference type="ARBA" id="ARBA00008017"/>
    </source>
</evidence>
<feature type="domain" description="Mechanosensitive ion channel MscS" evidence="12">
    <location>
        <begin position="696"/>
        <end position="753"/>
    </location>
</feature>
<feature type="transmembrane region" description="Helical" evidence="11">
    <location>
        <begin position="677"/>
        <end position="700"/>
    </location>
</feature>
<feature type="region of interest" description="Disordered" evidence="10">
    <location>
        <begin position="87"/>
        <end position="171"/>
    </location>
</feature>
<evidence type="ECO:0000313" key="14">
    <source>
        <dbReference type="Proteomes" id="UP001289374"/>
    </source>
</evidence>
<evidence type="ECO:0000256" key="11">
    <source>
        <dbReference type="SAM" id="Phobius"/>
    </source>
</evidence>
<dbReference type="GO" id="GO:0005886">
    <property type="term" value="C:plasma membrane"/>
    <property type="evidence" value="ECO:0007669"/>
    <property type="project" value="UniProtKB-UniRule"/>
</dbReference>
<feature type="compositionally biased region" description="Polar residues" evidence="10">
    <location>
        <begin position="461"/>
        <end position="471"/>
    </location>
</feature>
<organism evidence="13 14">
    <name type="scientific">Sesamum angolense</name>
    <dbReference type="NCBI Taxonomy" id="2727404"/>
    <lineage>
        <taxon>Eukaryota</taxon>
        <taxon>Viridiplantae</taxon>
        <taxon>Streptophyta</taxon>
        <taxon>Embryophyta</taxon>
        <taxon>Tracheophyta</taxon>
        <taxon>Spermatophyta</taxon>
        <taxon>Magnoliopsida</taxon>
        <taxon>eudicotyledons</taxon>
        <taxon>Gunneridae</taxon>
        <taxon>Pentapetalae</taxon>
        <taxon>asterids</taxon>
        <taxon>lamiids</taxon>
        <taxon>Lamiales</taxon>
        <taxon>Pedaliaceae</taxon>
        <taxon>Sesamum</taxon>
    </lineage>
</organism>
<sequence length="880" mass="100150">MSGPSQVTVKIDGDDQPDTSPHSGARICRESSLDFWKSGSNGAMQEAVVDFQEDPPSKLIGQFLNKQKAAGGELCLDVDLEMDELRPDCSTGNPAPTFPSLEKQSFPRSKELKIPPEGHSPGAGNVVDIRPDEHENDDSSSDEDDNRTFRRRSSNVTNTLDLQNTAGGNSGQVLRCTSIQRRVSGLGRMKTKSRLIDPPDVPDRRSEQVIKSGQIRSGVLGRVSGMLGKPPEEEEDDPLFNEDLPDEYTRNSFDALTIAQWISLVLIVTALVSTLALPKLKKKKLRGLWLWKWEVLVLVLICGRLVSGWGIRIVVFCIERNFFMRKRVLYFVYGIRKAVQNCIWLGLVLTAWHYMFDKAVETERSNEFLSTMNKVMVCMLVGTLLWLVKTLMVKVLASSFHVSTFFDRIQESLYNQYVIETLSGPPLVEIRNHQEEEDRTMAEIWRLQNAGATLPPELKNPNFQPTKSGKMSGNAGGGLPPRPSKGVSFRVSSQLSKNQDEQGIPIDKLHKLNHKNVSAWNMKRLMKIVKNGVLTTLDERVLDSSQEDETLTQIRSEYEAISAARKIFRNVAKPRAKLIYLEDLMRFLQEEEALKTLQLVEGSVESEKISKASLKNWVVNAFVERRALALTLNDTKTAVKKLHQMVNVIVGAVILLIWLVILEIATSKFLLYISSQVVVFAFLFGNTCRTIFEAIIFVFVMHPFDVGDRCEIDDVQMIVEEMNILTTVFLRFDNQKIIYPNVTLATRPINNYYRSPDMGDAVDFAFHMATPAEKIAVMKQRIISYIENRSDYWYPAPTIVLMNLENLQILKMSVWLRHRMNHQNMGERWRRRALLVEEMVKIFKELDIEYRLYPLDINIREMPPLNSSRMPSSWTSPPCN</sequence>
<accession>A0AAE1WXY2</accession>
<keyword evidence="7 9" id="KW-0472">Membrane</keyword>
<dbReference type="PANTHER" id="PTHR31618:SF16">
    <property type="entry name" value="MECHANOSENSITIVE ION CHANNEL PROTEIN"/>
    <property type="match status" value="1"/>
</dbReference>
<dbReference type="SUPFAM" id="SSF50182">
    <property type="entry name" value="Sm-like ribonucleoproteins"/>
    <property type="match status" value="1"/>
</dbReference>
<dbReference type="PANTHER" id="PTHR31618">
    <property type="entry name" value="MECHANOSENSITIVE ION CHANNEL PROTEIN 5"/>
    <property type="match status" value="1"/>
</dbReference>
<evidence type="ECO:0000256" key="10">
    <source>
        <dbReference type="SAM" id="MobiDB-lite"/>
    </source>
</evidence>
<dbReference type="InterPro" id="IPR010920">
    <property type="entry name" value="LSM_dom_sf"/>
</dbReference>
<dbReference type="InterPro" id="IPR023408">
    <property type="entry name" value="MscS_beta-dom_sf"/>
</dbReference>
<keyword evidence="4 11" id="KW-0812">Transmembrane</keyword>
<proteinExistence type="inferred from homology"/>
<keyword evidence="6" id="KW-0406">Ion transport</keyword>
<dbReference type="InterPro" id="IPR016688">
    <property type="entry name" value="MscS-like_plants/fungi"/>
</dbReference>
<dbReference type="GO" id="GO:0050982">
    <property type="term" value="P:detection of mechanical stimulus"/>
    <property type="evidence" value="ECO:0007669"/>
    <property type="project" value="UniProtKB-ARBA"/>
</dbReference>
<evidence type="ECO:0000256" key="6">
    <source>
        <dbReference type="ARBA" id="ARBA00023065"/>
    </source>
</evidence>
<dbReference type="GO" id="GO:0006820">
    <property type="term" value="P:monoatomic anion transport"/>
    <property type="evidence" value="ECO:0007669"/>
    <property type="project" value="TreeGrafter"/>
</dbReference>
<reference evidence="13" key="1">
    <citation type="submission" date="2020-06" db="EMBL/GenBank/DDBJ databases">
        <authorList>
            <person name="Li T."/>
            <person name="Hu X."/>
            <person name="Zhang T."/>
            <person name="Song X."/>
            <person name="Zhang H."/>
            <person name="Dai N."/>
            <person name="Sheng W."/>
            <person name="Hou X."/>
            <person name="Wei L."/>
        </authorList>
    </citation>
    <scope>NUCLEOTIDE SEQUENCE</scope>
    <source>
        <strain evidence="13">K16</strain>
        <tissue evidence="13">Leaf</tissue>
    </source>
</reference>
<evidence type="ECO:0000256" key="1">
    <source>
        <dbReference type="ARBA" id="ARBA00004141"/>
    </source>
</evidence>
<feature type="transmembrane region" description="Helical" evidence="11">
    <location>
        <begin position="297"/>
        <end position="318"/>
    </location>
</feature>
<dbReference type="Gene3D" id="2.30.30.60">
    <property type="match status" value="1"/>
</dbReference>
<evidence type="ECO:0000256" key="3">
    <source>
        <dbReference type="ARBA" id="ARBA00022448"/>
    </source>
</evidence>
<dbReference type="InterPro" id="IPR006685">
    <property type="entry name" value="MscS_channel_2nd"/>
</dbReference>
<dbReference type="Proteomes" id="UP001289374">
    <property type="component" value="Unassembled WGS sequence"/>
</dbReference>
<name>A0AAE1WXY2_9LAMI</name>
<evidence type="ECO:0000256" key="9">
    <source>
        <dbReference type="PIRNR" id="PIRNR017209"/>
    </source>
</evidence>
<feature type="region of interest" description="Disordered" evidence="10">
    <location>
        <begin position="455"/>
        <end position="488"/>
    </location>
</feature>
<dbReference type="Pfam" id="PF00924">
    <property type="entry name" value="MS_channel_2nd"/>
    <property type="match status" value="1"/>
</dbReference>
<gene>
    <name evidence="13" type="ORF">Sango_0876000</name>
</gene>
<feature type="transmembrane region" description="Helical" evidence="11">
    <location>
        <begin position="645"/>
        <end position="665"/>
    </location>
</feature>
<feature type="compositionally biased region" description="Acidic residues" evidence="10">
    <location>
        <begin position="134"/>
        <end position="145"/>
    </location>
</feature>